<dbReference type="Gramene" id="ESW14118">
    <property type="protein sequence ID" value="ESW14118"/>
    <property type="gene ID" value="PHAVU_008G254700g"/>
</dbReference>
<keyword evidence="1" id="KW-0812">Transmembrane</keyword>
<dbReference type="Proteomes" id="UP000000226">
    <property type="component" value="Chromosome 8"/>
</dbReference>
<gene>
    <name evidence="2" type="ORF">PHAVU_008G254700g</name>
</gene>
<keyword evidence="1" id="KW-0472">Membrane</keyword>
<feature type="transmembrane region" description="Helical" evidence="1">
    <location>
        <begin position="6"/>
        <end position="27"/>
    </location>
</feature>
<evidence type="ECO:0000313" key="2">
    <source>
        <dbReference type="EMBL" id="ESW14118.1"/>
    </source>
</evidence>
<evidence type="ECO:0000256" key="1">
    <source>
        <dbReference type="SAM" id="Phobius"/>
    </source>
</evidence>
<organism evidence="2 3">
    <name type="scientific">Phaseolus vulgaris</name>
    <name type="common">Kidney bean</name>
    <name type="synonym">French bean</name>
    <dbReference type="NCBI Taxonomy" id="3885"/>
    <lineage>
        <taxon>Eukaryota</taxon>
        <taxon>Viridiplantae</taxon>
        <taxon>Streptophyta</taxon>
        <taxon>Embryophyta</taxon>
        <taxon>Tracheophyta</taxon>
        <taxon>Spermatophyta</taxon>
        <taxon>Magnoliopsida</taxon>
        <taxon>eudicotyledons</taxon>
        <taxon>Gunneridae</taxon>
        <taxon>Pentapetalae</taxon>
        <taxon>rosids</taxon>
        <taxon>fabids</taxon>
        <taxon>Fabales</taxon>
        <taxon>Fabaceae</taxon>
        <taxon>Papilionoideae</taxon>
        <taxon>50 kb inversion clade</taxon>
        <taxon>NPAAA clade</taxon>
        <taxon>indigoferoid/millettioid clade</taxon>
        <taxon>Phaseoleae</taxon>
        <taxon>Phaseolus</taxon>
    </lineage>
</organism>
<name>V7BB82_PHAVU</name>
<keyword evidence="1" id="KW-1133">Transmembrane helix</keyword>
<protein>
    <submittedName>
        <fullName evidence="2">Uncharacterized protein</fullName>
    </submittedName>
</protein>
<reference evidence="3" key="1">
    <citation type="journal article" date="2014" name="Nat. Genet.">
        <title>A reference genome for common bean and genome-wide analysis of dual domestications.</title>
        <authorList>
            <person name="Schmutz J."/>
            <person name="McClean P.E."/>
            <person name="Mamidi S."/>
            <person name="Wu G.A."/>
            <person name="Cannon S.B."/>
            <person name="Grimwood J."/>
            <person name="Jenkins J."/>
            <person name="Shu S."/>
            <person name="Song Q."/>
            <person name="Chavarro C."/>
            <person name="Torres-Torres M."/>
            <person name="Geffroy V."/>
            <person name="Moghaddam S.M."/>
            <person name="Gao D."/>
            <person name="Abernathy B."/>
            <person name="Barry K."/>
            <person name="Blair M."/>
            <person name="Brick M.A."/>
            <person name="Chovatia M."/>
            <person name="Gepts P."/>
            <person name="Goodstein D.M."/>
            <person name="Gonzales M."/>
            <person name="Hellsten U."/>
            <person name="Hyten D.L."/>
            <person name="Jia G."/>
            <person name="Kelly J.D."/>
            <person name="Kudrna D."/>
            <person name="Lee R."/>
            <person name="Richard M.M."/>
            <person name="Miklas P.N."/>
            <person name="Osorno J.M."/>
            <person name="Rodrigues J."/>
            <person name="Thareau V."/>
            <person name="Urrea C.A."/>
            <person name="Wang M."/>
            <person name="Yu Y."/>
            <person name="Zhang M."/>
            <person name="Wing R.A."/>
            <person name="Cregan P.B."/>
            <person name="Rokhsar D.S."/>
            <person name="Jackson S.A."/>
        </authorList>
    </citation>
    <scope>NUCLEOTIDE SEQUENCE [LARGE SCALE GENOMIC DNA]</scope>
    <source>
        <strain evidence="3">cv. G19833</strain>
    </source>
</reference>
<dbReference type="EMBL" id="CM002295">
    <property type="protein sequence ID" value="ESW14118.1"/>
    <property type="molecule type" value="Genomic_DNA"/>
</dbReference>
<proteinExistence type="predicted"/>
<dbReference type="AlphaFoldDB" id="V7BB82"/>
<sequence>MFPCSIVPNLPLIYCSIVANLLLYPFFQCSHSVCAKGWRESINLYASISSQFVLKKSKFRFLSNRVTQPDPVRGKTQMQFYYNSRPDSNKNHCSRNSKSHLGAKTSVLMIRIVGEKNCIG</sequence>
<accession>V7BB82</accession>
<keyword evidence="3" id="KW-1185">Reference proteome</keyword>
<evidence type="ECO:0000313" key="3">
    <source>
        <dbReference type="Proteomes" id="UP000000226"/>
    </source>
</evidence>